<reference evidence="1" key="1">
    <citation type="journal article" date="2019" name="PLoS Negl. Trop. Dis.">
        <title>Revisiting the worldwide diversity of Leptospira species in the environment.</title>
        <authorList>
            <person name="Vincent A.T."/>
            <person name="Schiettekatte O."/>
            <person name="Bourhy P."/>
            <person name="Veyrier F.J."/>
            <person name="Picardeau M."/>
        </authorList>
    </citation>
    <scope>NUCLEOTIDE SEQUENCE [LARGE SCALE GENOMIC DNA]</scope>
    <source>
        <strain evidence="1">201400974</strain>
    </source>
</reference>
<sequence>MKILCYINHYFGHNRYFTGQSSLPLNTSADEIAMRAGLRKKNLEDCIGQLKKLGDIDIKVCGMGNNSLIPLDLDFSSVQKNPIFLVYESLSKMADSSDNYDYFINIEDDIFLPKETFQHIVDFDKDSLVNEVILPNRLEKDPQGNEYCVDWSALPGWTQQNKQIQGKSFRVALNPHSGLLILSKEKFKFTISLIDRNFRGITVGTGMESAFAYFHSPFALFRCEDISYHNIYHLDKWMNVIHKTTLPFKENMILFIKILIKDMTPPFLFRSVKFLIGKILRK</sequence>
<dbReference type="RefSeq" id="WP_135765020.1">
    <property type="nucleotide sequence ID" value="NZ_RQHV01000061.1"/>
</dbReference>
<accession>A0A4R9LPE4</accession>
<gene>
    <name evidence="1" type="ORF">EHS11_13980</name>
</gene>
<dbReference type="EMBL" id="RQHV01000061">
    <property type="protein sequence ID" value="TGN08041.1"/>
    <property type="molecule type" value="Genomic_DNA"/>
</dbReference>
<evidence type="ECO:0008006" key="3">
    <source>
        <dbReference type="Google" id="ProtNLM"/>
    </source>
</evidence>
<organism evidence="1 2">
    <name type="scientific">Leptospira ilyithenensis</name>
    <dbReference type="NCBI Taxonomy" id="2484901"/>
    <lineage>
        <taxon>Bacteria</taxon>
        <taxon>Pseudomonadati</taxon>
        <taxon>Spirochaetota</taxon>
        <taxon>Spirochaetia</taxon>
        <taxon>Leptospirales</taxon>
        <taxon>Leptospiraceae</taxon>
        <taxon>Leptospira</taxon>
    </lineage>
</organism>
<dbReference type="OrthoDB" id="320735at2"/>
<keyword evidence="2" id="KW-1185">Reference proteome</keyword>
<dbReference type="Proteomes" id="UP000298264">
    <property type="component" value="Unassembled WGS sequence"/>
</dbReference>
<name>A0A4R9LPE4_9LEPT</name>
<protein>
    <recommendedName>
        <fullName evidence="3">Glycosyl transferase</fullName>
    </recommendedName>
</protein>
<proteinExistence type="predicted"/>
<evidence type="ECO:0000313" key="1">
    <source>
        <dbReference type="EMBL" id="TGN08041.1"/>
    </source>
</evidence>
<evidence type="ECO:0000313" key="2">
    <source>
        <dbReference type="Proteomes" id="UP000298264"/>
    </source>
</evidence>
<comment type="caution">
    <text evidence="1">The sequence shown here is derived from an EMBL/GenBank/DDBJ whole genome shotgun (WGS) entry which is preliminary data.</text>
</comment>
<dbReference type="AlphaFoldDB" id="A0A4R9LPE4"/>